<evidence type="ECO:0000313" key="6">
    <source>
        <dbReference type="EMBL" id="ROT71958.1"/>
    </source>
</evidence>
<dbReference type="PRINTS" id="PR00130">
    <property type="entry name" value="DNASEI"/>
</dbReference>
<dbReference type="SMART" id="SM00476">
    <property type="entry name" value="DNaseIc"/>
    <property type="match status" value="1"/>
</dbReference>
<reference evidence="6 7" key="1">
    <citation type="submission" date="2018-04" db="EMBL/GenBank/DDBJ databases">
        <authorList>
            <person name="Zhang X."/>
            <person name="Yuan J."/>
            <person name="Li F."/>
            <person name="Xiang J."/>
        </authorList>
    </citation>
    <scope>NUCLEOTIDE SEQUENCE [LARGE SCALE GENOMIC DNA]</scope>
    <source>
        <tissue evidence="6">Muscle</tissue>
    </source>
</reference>
<proteinExistence type="inferred from homology"/>
<feature type="signal peptide" evidence="4">
    <location>
        <begin position="1"/>
        <end position="20"/>
    </location>
</feature>
<feature type="chain" id="PRO_5018721126" evidence="4">
    <location>
        <begin position="21"/>
        <end position="407"/>
    </location>
</feature>
<dbReference type="InterPro" id="IPR005135">
    <property type="entry name" value="Endo/exonuclease/phosphatase"/>
</dbReference>
<evidence type="ECO:0000256" key="4">
    <source>
        <dbReference type="SAM" id="SignalP"/>
    </source>
</evidence>
<feature type="domain" description="Endonuclease/exonuclease/phosphatase" evidence="5">
    <location>
        <begin position="31"/>
        <end position="274"/>
    </location>
</feature>
<protein>
    <submittedName>
        <fullName evidence="6">Putative deoxyribonuclease-1</fullName>
    </submittedName>
</protein>
<dbReference type="Gene3D" id="3.60.10.10">
    <property type="entry name" value="Endonuclease/exonuclease/phosphatase"/>
    <property type="match status" value="1"/>
</dbReference>
<dbReference type="PANTHER" id="PTHR11371">
    <property type="entry name" value="DEOXYRIBONUCLEASE"/>
    <property type="match status" value="1"/>
</dbReference>
<name>A0A3R7M3K8_PENVA</name>
<dbReference type="InterPro" id="IPR016202">
    <property type="entry name" value="DNase_I"/>
</dbReference>
<dbReference type="PANTHER" id="PTHR11371:SF31">
    <property type="entry name" value="EXTRACELLULAR NUCLEASE"/>
    <property type="match status" value="1"/>
</dbReference>
<accession>A0A3R7M3K8</accession>
<dbReference type="STRING" id="6689.A0A3R7M3K8"/>
<evidence type="ECO:0000313" key="7">
    <source>
        <dbReference type="Proteomes" id="UP000283509"/>
    </source>
</evidence>
<evidence type="ECO:0000256" key="3">
    <source>
        <dbReference type="ARBA" id="ARBA00022801"/>
    </source>
</evidence>
<dbReference type="GO" id="GO:0006308">
    <property type="term" value="P:DNA catabolic process"/>
    <property type="evidence" value="ECO:0007669"/>
    <property type="project" value="InterPro"/>
</dbReference>
<keyword evidence="4" id="KW-0732">Signal</keyword>
<evidence type="ECO:0000256" key="1">
    <source>
        <dbReference type="ARBA" id="ARBA00007359"/>
    </source>
</evidence>
<comment type="similarity">
    <text evidence="1">Belongs to the DNase I family.</text>
</comment>
<reference evidence="6 7" key="2">
    <citation type="submission" date="2019-01" db="EMBL/GenBank/DDBJ databases">
        <title>The decoding of complex shrimp genome reveals the adaptation for benthos swimmer, frequently molting mechanism and breeding impact on genome.</title>
        <authorList>
            <person name="Sun Y."/>
            <person name="Gao Y."/>
            <person name="Yu Y."/>
        </authorList>
    </citation>
    <scope>NUCLEOTIDE SEQUENCE [LARGE SCALE GENOMIC DNA]</scope>
    <source>
        <tissue evidence="6">Muscle</tissue>
    </source>
</reference>
<comment type="caution">
    <text evidence="6">The sequence shown here is derived from an EMBL/GenBank/DDBJ whole genome shotgun (WGS) entry which is preliminary data.</text>
</comment>
<dbReference type="GO" id="GO:0004530">
    <property type="term" value="F:deoxyribonuclease I activity"/>
    <property type="evidence" value="ECO:0007669"/>
    <property type="project" value="TreeGrafter"/>
</dbReference>
<organism evidence="6 7">
    <name type="scientific">Penaeus vannamei</name>
    <name type="common">Whiteleg shrimp</name>
    <name type="synonym">Litopenaeus vannamei</name>
    <dbReference type="NCBI Taxonomy" id="6689"/>
    <lineage>
        <taxon>Eukaryota</taxon>
        <taxon>Metazoa</taxon>
        <taxon>Ecdysozoa</taxon>
        <taxon>Arthropoda</taxon>
        <taxon>Crustacea</taxon>
        <taxon>Multicrustacea</taxon>
        <taxon>Malacostraca</taxon>
        <taxon>Eumalacostraca</taxon>
        <taxon>Eucarida</taxon>
        <taxon>Decapoda</taxon>
        <taxon>Dendrobranchiata</taxon>
        <taxon>Penaeoidea</taxon>
        <taxon>Penaeidae</taxon>
        <taxon>Penaeus</taxon>
    </lineage>
</organism>
<evidence type="ECO:0000256" key="2">
    <source>
        <dbReference type="ARBA" id="ARBA00022722"/>
    </source>
</evidence>
<dbReference type="AlphaFoldDB" id="A0A3R7M3K8"/>
<keyword evidence="2" id="KW-0540">Nuclease</keyword>
<keyword evidence="7" id="KW-1185">Reference proteome</keyword>
<dbReference type="GO" id="GO:0003677">
    <property type="term" value="F:DNA binding"/>
    <property type="evidence" value="ECO:0007669"/>
    <property type="project" value="TreeGrafter"/>
</dbReference>
<dbReference type="Pfam" id="PF03372">
    <property type="entry name" value="Exo_endo_phos"/>
    <property type="match status" value="1"/>
</dbReference>
<sequence length="407" mass="44166">MRSILVLAALLAIASLAIEGADIQTPLRVGAWNVQRLGQTKMGKPEVVSNMVQVLRRYDIVAVLEVRDVSEETPVLLLDALNSGLSDPYSLSLSARVGRSSQKEQYAIYYKPSRVTLVSTYQYPDTPDAFEYDPYVVVFRDSNELTFGMVSIHTKPTDAVTEIDALVDVYDDFRSLPGGVDDVLILGDFNAGCDYVTSNDWANIRLRSQGSRFKWLISDHVDTTVKGTTCPYDRIVVSGSSLQNVVYSGSAEPYYFDEELGLTDQTLIEDISDHYPVEVRLRGAVAPGVLAATTPNIAIGVSFNTTASAIASITGNLECDQDLVLYRWKVDSLETAKDSISSFASDKSALVPPEAVSVLAYKLDEGAMADPTLYGDGLSSPEYTITLLCSVSQASCSLSVTAPTLVN</sequence>
<dbReference type="InterPro" id="IPR036691">
    <property type="entry name" value="Endo/exonu/phosph_ase_sf"/>
</dbReference>
<dbReference type="SUPFAM" id="SSF56219">
    <property type="entry name" value="DNase I-like"/>
    <property type="match status" value="1"/>
</dbReference>
<evidence type="ECO:0000259" key="5">
    <source>
        <dbReference type="Pfam" id="PF03372"/>
    </source>
</evidence>
<gene>
    <name evidence="6" type="ORF">C7M84_009695</name>
</gene>
<dbReference type="Proteomes" id="UP000283509">
    <property type="component" value="Unassembled WGS sequence"/>
</dbReference>
<keyword evidence="3" id="KW-0378">Hydrolase</keyword>
<dbReference type="EMBL" id="QCYY01002224">
    <property type="protein sequence ID" value="ROT71958.1"/>
    <property type="molecule type" value="Genomic_DNA"/>
</dbReference>
<dbReference type="OrthoDB" id="6410211at2759"/>
<dbReference type="CDD" id="cd10282">
    <property type="entry name" value="DNase1"/>
    <property type="match status" value="1"/>
</dbReference>
<dbReference type="GO" id="GO:0005634">
    <property type="term" value="C:nucleus"/>
    <property type="evidence" value="ECO:0007669"/>
    <property type="project" value="TreeGrafter"/>
</dbReference>